<comment type="similarity">
    <text evidence="1">Belongs to the AHA1 family.</text>
</comment>
<dbReference type="Proteomes" id="UP000527324">
    <property type="component" value="Unassembled WGS sequence"/>
</dbReference>
<dbReference type="EMBL" id="JACHOQ010000011">
    <property type="protein sequence ID" value="MBB5741198.1"/>
    <property type="molecule type" value="Genomic_DNA"/>
</dbReference>
<sequence length="152" mass="17101">MSEIFELRISRLIRAAPETVWNVYTQRTAEWFCPRPWTTPVVDWDLRVGGRANVEMASPEGERHPYSGVFLEVVPGRRLVSTGAFTEGWVPQAGEMNFVRIDTFEAEDDATLYTAVARHWDEKAMSAHRAMGFEQGWAAVADQLAELAEGVA</sequence>
<dbReference type="AlphaFoldDB" id="A0A7W9C9C2"/>
<dbReference type="InterPro" id="IPR023393">
    <property type="entry name" value="START-like_dom_sf"/>
</dbReference>
<protein>
    <submittedName>
        <fullName evidence="3">Uncharacterized protein YndB with AHSA1/START domain</fullName>
    </submittedName>
</protein>
<feature type="domain" description="Activator of Hsp90 ATPase homologue 1/2-like C-terminal" evidence="2">
    <location>
        <begin position="15"/>
        <end position="149"/>
    </location>
</feature>
<reference evidence="3 4" key="1">
    <citation type="submission" date="2020-08" db="EMBL/GenBank/DDBJ databases">
        <title>Genomic Encyclopedia of Type Strains, Phase IV (KMG-IV): sequencing the most valuable type-strain genomes for metagenomic binning, comparative biology and taxonomic classification.</title>
        <authorList>
            <person name="Goeker M."/>
        </authorList>
    </citation>
    <scope>NUCLEOTIDE SEQUENCE [LARGE SCALE GENOMIC DNA]</scope>
    <source>
        <strain evidence="3 4">DSM 4731</strain>
    </source>
</reference>
<dbReference type="RefSeq" id="WP_054764798.1">
    <property type="nucleotide sequence ID" value="NZ_CAJFZS010000002.1"/>
</dbReference>
<evidence type="ECO:0000313" key="3">
    <source>
        <dbReference type="EMBL" id="MBB5741198.1"/>
    </source>
</evidence>
<comment type="caution">
    <text evidence="3">The sequence shown here is derived from an EMBL/GenBank/DDBJ whole genome shotgun (WGS) entry which is preliminary data.</text>
</comment>
<evidence type="ECO:0000259" key="2">
    <source>
        <dbReference type="Pfam" id="PF08327"/>
    </source>
</evidence>
<gene>
    <name evidence="3" type="ORF">GGQ93_002937</name>
</gene>
<name>A0A7W9C9C2_9CAUL</name>
<accession>A0A7W9C9C2</accession>
<proteinExistence type="inferred from homology"/>
<keyword evidence="4" id="KW-1185">Reference proteome</keyword>
<dbReference type="Gene3D" id="3.30.530.20">
    <property type="match status" value="1"/>
</dbReference>
<organism evidence="3 4">
    <name type="scientific">Brevundimonas aurantiaca</name>
    <dbReference type="NCBI Taxonomy" id="74316"/>
    <lineage>
        <taxon>Bacteria</taxon>
        <taxon>Pseudomonadati</taxon>
        <taxon>Pseudomonadota</taxon>
        <taxon>Alphaproteobacteria</taxon>
        <taxon>Caulobacterales</taxon>
        <taxon>Caulobacteraceae</taxon>
        <taxon>Brevundimonas</taxon>
    </lineage>
</organism>
<evidence type="ECO:0000313" key="4">
    <source>
        <dbReference type="Proteomes" id="UP000527324"/>
    </source>
</evidence>
<evidence type="ECO:0000256" key="1">
    <source>
        <dbReference type="ARBA" id="ARBA00006817"/>
    </source>
</evidence>
<dbReference type="Pfam" id="PF08327">
    <property type="entry name" value="AHSA1"/>
    <property type="match status" value="1"/>
</dbReference>
<dbReference type="CDD" id="cd08896">
    <property type="entry name" value="SRPBCC_CalC_Aha1-like_3"/>
    <property type="match status" value="1"/>
</dbReference>
<dbReference type="InterPro" id="IPR013538">
    <property type="entry name" value="ASHA1/2-like_C"/>
</dbReference>
<dbReference type="SUPFAM" id="SSF55961">
    <property type="entry name" value="Bet v1-like"/>
    <property type="match status" value="1"/>
</dbReference>